<keyword evidence="3" id="KW-1185">Reference proteome</keyword>
<dbReference type="AlphaFoldDB" id="A0A9P6ASU6"/>
<accession>A0A9P6ASU6</accession>
<feature type="compositionally biased region" description="Polar residues" evidence="1">
    <location>
        <begin position="44"/>
        <end position="54"/>
    </location>
</feature>
<organism evidence="2 3">
    <name type="scientific">Hydnum rufescens UP504</name>
    <dbReference type="NCBI Taxonomy" id="1448309"/>
    <lineage>
        <taxon>Eukaryota</taxon>
        <taxon>Fungi</taxon>
        <taxon>Dikarya</taxon>
        <taxon>Basidiomycota</taxon>
        <taxon>Agaricomycotina</taxon>
        <taxon>Agaricomycetes</taxon>
        <taxon>Cantharellales</taxon>
        <taxon>Hydnaceae</taxon>
        <taxon>Hydnum</taxon>
    </lineage>
</organism>
<evidence type="ECO:0000313" key="3">
    <source>
        <dbReference type="Proteomes" id="UP000886523"/>
    </source>
</evidence>
<dbReference type="EMBL" id="MU129002">
    <property type="protein sequence ID" value="KAF9511302.1"/>
    <property type="molecule type" value="Genomic_DNA"/>
</dbReference>
<gene>
    <name evidence="2" type="ORF">BS47DRAFT_1363921</name>
</gene>
<proteinExistence type="predicted"/>
<feature type="region of interest" description="Disordered" evidence="1">
    <location>
        <begin position="1"/>
        <end position="61"/>
    </location>
</feature>
<protein>
    <submittedName>
        <fullName evidence="2">Uncharacterized protein</fullName>
    </submittedName>
</protein>
<evidence type="ECO:0000256" key="1">
    <source>
        <dbReference type="SAM" id="MobiDB-lite"/>
    </source>
</evidence>
<name>A0A9P6ASU6_9AGAM</name>
<sequence>MANQGKSKIPEYEPLEPEGPPTSEIEKGSECEKSKKQHLPGDETGSSKAKQQKLTPKPGQGKHLSEVLISVCLNLHIQNESNIDHLSDLELVSSDSTNQMTYEKLMWHSWSLNKQGDLQLEEITFKFPILQGERDKDHEDQALDHKQKHPSCIRAGCVKHKEFLIERTLRMPSVIKNTTIGALIDEELEHNNDSPRGNYPAYTIKDKVVGDGYTVRGNPFPSHGFKWTIFVICMDPASFSLKCMDEKNWFIKDCLCSSSWEVMVIPPGGTLIQGWRNAELSAAWMIAQIRAKILLENAKTDGSEVYPEWKRLDESLGEWSKKKQDLNPEELRKLLLTQGLSHETIEQDPDTKGGVIHGVPTAHLGATEKSNQVEQLPACMKACALGTDSKMDIYWYSSNTLQPHAAPPNAGTLVQTAHAPLARYKAEQPPSLHPIDPPWAKQQPWQDPHPPELERPVLPALVGPVPLMGQWLEHQEPHLAEIPGTMAHWEIILVGA</sequence>
<feature type="compositionally biased region" description="Basic and acidic residues" evidence="1">
    <location>
        <begin position="24"/>
        <end position="34"/>
    </location>
</feature>
<evidence type="ECO:0000313" key="2">
    <source>
        <dbReference type="EMBL" id="KAF9511302.1"/>
    </source>
</evidence>
<comment type="caution">
    <text evidence="2">The sequence shown here is derived from an EMBL/GenBank/DDBJ whole genome shotgun (WGS) entry which is preliminary data.</text>
</comment>
<reference evidence="2" key="1">
    <citation type="journal article" date="2020" name="Nat. Commun.">
        <title>Large-scale genome sequencing of mycorrhizal fungi provides insights into the early evolution of symbiotic traits.</title>
        <authorList>
            <person name="Miyauchi S."/>
            <person name="Kiss E."/>
            <person name="Kuo A."/>
            <person name="Drula E."/>
            <person name="Kohler A."/>
            <person name="Sanchez-Garcia M."/>
            <person name="Morin E."/>
            <person name="Andreopoulos B."/>
            <person name="Barry K.W."/>
            <person name="Bonito G."/>
            <person name="Buee M."/>
            <person name="Carver A."/>
            <person name="Chen C."/>
            <person name="Cichocki N."/>
            <person name="Clum A."/>
            <person name="Culley D."/>
            <person name="Crous P.W."/>
            <person name="Fauchery L."/>
            <person name="Girlanda M."/>
            <person name="Hayes R.D."/>
            <person name="Keri Z."/>
            <person name="LaButti K."/>
            <person name="Lipzen A."/>
            <person name="Lombard V."/>
            <person name="Magnuson J."/>
            <person name="Maillard F."/>
            <person name="Murat C."/>
            <person name="Nolan M."/>
            <person name="Ohm R.A."/>
            <person name="Pangilinan J."/>
            <person name="Pereira M.F."/>
            <person name="Perotto S."/>
            <person name="Peter M."/>
            <person name="Pfister S."/>
            <person name="Riley R."/>
            <person name="Sitrit Y."/>
            <person name="Stielow J.B."/>
            <person name="Szollosi G."/>
            <person name="Zifcakova L."/>
            <person name="Stursova M."/>
            <person name="Spatafora J.W."/>
            <person name="Tedersoo L."/>
            <person name="Vaario L.M."/>
            <person name="Yamada A."/>
            <person name="Yan M."/>
            <person name="Wang P."/>
            <person name="Xu J."/>
            <person name="Bruns T."/>
            <person name="Baldrian P."/>
            <person name="Vilgalys R."/>
            <person name="Dunand C."/>
            <person name="Henrissat B."/>
            <person name="Grigoriev I.V."/>
            <person name="Hibbett D."/>
            <person name="Nagy L.G."/>
            <person name="Martin F.M."/>
        </authorList>
    </citation>
    <scope>NUCLEOTIDE SEQUENCE</scope>
    <source>
        <strain evidence="2">UP504</strain>
    </source>
</reference>
<dbReference type="Proteomes" id="UP000886523">
    <property type="component" value="Unassembled WGS sequence"/>
</dbReference>
<feature type="region of interest" description="Disordered" evidence="1">
    <location>
        <begin position="428"/>
        <end position="451"/>
    </location>
</feature>